<organism evidence="1 2">
    <name type="scientific">Nephila pilipes</name>
    <name type="common">Giant wood spider</name>
    <name type="synonym">Nephila maculata</name>
    <dbReference type="NCBI Taxonomy" id="299642"/>
    <lineage>
        <taxon>Eukaryota</taxon>
        <taxon>Metazoa</taxon>
        <taxon>Ecdysozoa</taxon>
        <taxon>Arthropoda</taxon>
        <taxon>Chelicerata</taxon>
        <taxon>Arachnida</taxon>
        <taxon>Araneae</taxon>
        <taxon>Araneomorphae</taxon>
        <taxon>Entelegynae</taxon>
        <taxon>Araneoidea</taxon>
        <taxon>Nephilidae</taxon>
        <taxon>Nephila</taxon>
    </lineage>
</organism>
<comment type="caution">
    <text evidence="1">The sequence shown here is derived from an EMBL/GenBank/DDBJ whole genome shotgun (WGS) entry which is preliminary data.</text>
</comment>
<name>A0A8X6N3K4_NEPPI</name>
<evidence type="ECO:0000313" key="1">
    <source>
        <dbReference type="EMBL" id="GFS91644.1"/>
    </source>
</evidence>
<dbReference type="Proteomes" id="UP000887013">
    <property type="component" value="Unassembled WGS sequence"/>
</dbReference>
<accession>A0A8X6N3K4</accession>
<gene>
    <name evidence="1" type="ORF">NPIL_60611</name>
</gene>
<proteinExistence type="predicted"/>
<sequence>MTSRKKFRNLWENRGLLAPFSESLSLILEIVSSIWLLAKRKVTLSAIGSYSRSEIKHEKTIPQRTFTKMAKHRLSKRKRMLGNGCLDAIQEKNMGNYGYLLRSFGNFVFICASVSYKRYDVYKVELRNGAALVHAKNSENIRNVLEFLLLFYKHFSYSKNKVATVMDSVES</sequence>
<reference evidence="1" key="1">
    <citation type="submission" date="2020-08" db="EMBL/GenBank/DDBJ databases">
        <title>Multicomponent nature underlies the extraordinary mechanical properties of spider dragline silk.</title>
        <authorList>
            <person name="Kono N."/>
            <person name="Nakamura H."/>
            <person name="Mori M."/>
            <person name="Yoshida Y."/>
            <person name="Ohtoshi R."/>
            <person name="Malay A.D."/>
            <person name="Moran D.A.P."/>
            <person name="Tomita M."/>
            <person name="Numata K."/>
            <person name="Arakawa K."/>
        </authorList>
    </citation>
    <scope>NUCLEOTIDE SEQUENCE</scope>
</reference>
<keyword evidence="2" id="KW-1185">Reference proteome</keyword>
<dbReference type="EMBL" id="BMAW01053555">
    <property type="protein sequence ID" value="GFS91644.1"/>
    <property type="molecule type" value="Genomic_DNA"/>
</dbReference>
<protein>
    <submittedName>
        <fullName evidence="1">Uncharacterized protein</fullName>
    </submittedName>
</protein>
<dbReference type="AlphaFoldDB" id="A0A8X6N3K4"/>
<evidence type="ECO:0000313" key="2">
    <source>
        <dbReference type="Proteomes" id="UP000887013"/>
    </source>
</evidence>